<dbReference type="EMBL" id="SWBR01000001">
    <property type="protein sequence ID" value="TKC12157.1"/>
    <property type="molecule type" value="Genomic_DNA"/>
</dbReference>
<accession>A0A4U1CSP7</accession>
<evidence type="ECO:0000256" key="5">
    <source>
        <dbReference type="ARBA" id="ARBA00022723"/>
    </source>
</evidence>
<reference evidence="12 13" key="1">
    <citation type="submission" date="2019-04" db="EMBL/GenBank/DDBJ databases">
        <title>Pedobacter sp. RP-3-22 sp. nov., isolated from Arctic soil.</title>
        <authorList>
            <person name="Dahal R.H."/>
            <person name="Kim D.-U."/>
        </authorList>
    </citation>
    <scope>NUCLEOTIDE SEQUENCE [LARGE SCALE GENOMIC DNA]</scope>
    <source>
        <strain evidence="12 13">RP-3-22</strain>
    </source>
</reference>
<evidence type="ECO:0000256" key="1">
    <source>
        <dbReference type="ARBA" id="ARBA00011955"/>
    </source>
</evidence>
<comment type="cofactor">
    <cofactor evidence="11">
        <name>Mg(2+)</name>
        <dbReference type="ChEBI" id="CHEBI:18420"/>
    </cofactor>
    <cofactor evidence="11">
        <name>Mn(2+)</name>
        <dbReference type="ChEBI" id="CHEBI:29035"/>
    </cofactor>
    <text evidence="11">Magnesium. Can also use manganese.</text>
</comment>
<evidence type="ECO:0000256" key="8">
    <source>
        <dbReference type="ARBA" id="ARBA00031306"/>
    </source>
</evidence>
<feature type="binding site" evidence="11">
    <location>
        <position position="170"/>
    </location>
    <ligand>
        <name>Mg(2+)</name>
        <dbReference type="ChEBI" id="CHEBI:18420"/>
    </ligand>
</feature>
<evidence type="ECO:0000256" key="7">
    <source>
        <dbReference type="ARBA" id="ARBA00022842"/>
    </source>
</evidence>
<dbReference type="InterPro" id="IPR024932">
    <property type="entry name" value="ApbE"/>
</dbReference>
<keyword evidence="7 10" id="KW-0460">Magnesium</keyword>
<dbReference type="EC" id="2.7.1.180" evidence="1 10"/>
<sequence length="338" mass="37204">MALGLKYPALLLSLFLICFGEKPTLQEFKISGQAQGTTYAVNYFAEKEVVTKAQVDSIFEVIDLSMSLYKKNSTIIKFNTMSAGRIKVNPHMKTVLEKSFQINVATDGLFDVTIQPLMRLWGLFADEIDSQPDTSKIKALLNSTIGVDKIKLKGNFLSKKNNHVEIDLNGIAQGYTVDVIADFLESKAIKSYVVEVGGEIRAKGPKPDGSLIRVGVERPPVNDFEDAGLSHVVSFVEGSITTSGNYRKYIVFGGKKYGHIINPKTGYPINNEIISVTVFAKKAIDADGYDNALMLMPVEKALKFVETKKGIDAYIIYKKPDGKVADTLTAGFKKLILN</sequence>
<evidence type="ECO:0000313" key="13">
    <source>
        <dbReference type="Proteomes" id="UP000309488"/>
    </source>
</evidence>
<dbReference type="GO" id="GO:0016740">
    <property type="term" value="F:transferase activity"/>
    <property type="evidence" value="ECO:0007669"/>
    <property type="project" value="UniProtKB-UniRule"/>
</dbReference>
<dbReference type="PIRSF" id="PIRSF006268">
    <property type="entry name" value="ApbE"/>
    <property type="match status" value="1"/>
</dbReference>
<organism evidence="12 13">
    <name type="scientific">Pedobacter polaris</name>
    <dbReference type="NCBI Taxonomy" id="2571273"/>
    <lineage>
        <taxon>Bacteria</taxon>
        <taxon>Pseudomonadati</taxon>
        <taxon>Bacteroidota</taxon>
        <taxon>Sphingobacteriia</taxon>
        <taxon>Sphingobacteriales</taxon>
        <taxon>Sphingobacteriaceae</taxon>
        <taxon>Pedobacter</taxon>
    </lineage>
</organism>
<name>A0A4U1CSP7_9SPHI</name>
<keyword evidence="4 10" id="KW-0808">Transferase</keyword>
<evidence type="ECO:0000256" key="3">
    <source>
        <dbReference type="ARBA" id="ARBA00022630"/>
    </source>
</evidence>
<protein>
    <recommendedName>
        <fullName evidence="2 10">FAD:protein FMN transferase</fullName>
        <ecNumber evidence="1 10">2.7.1.180</ecNumber>
    </recommendedName>
    <alternativeName>
        <fullName evidence="8 10">Flavin transferase</fullName>
    </alternativeName>
</protein>
<keyword evidence="3 10" id="KW-0285">Flavoprotein</keyword>
<evidence type="ECO:0000256" key="9">
    <source>
        <dbReference type="ARBA" id="ARBA00048540"/>
    </source>
</evidence>
<dbReference type="PANTHER" id="PTHR30040">
    <property type="entry name" value="THIAMINE BIOSYNTHESIS LIPOPROTEIN APBE"/>
    <property type="match status" value="1"/>
</dbReference>
<comment type="caution">
    <text evidence="12">The sequence shown here is derived from an EMBL/GenBank/DDBJ whole genome shotgun (WGS) entry which is preliminary data.</text>
</comment>
<dbReference type="InterPro" id="IPR003374">
    <property type="entry name" value="ApbE-like_sf"/>
</dbReference>
<dbReference type="Pfam" id="PF02424">
    <property type="entry name" value="ApbE"/>
    <property type="match status" value="1"/>
</dbReference>
<keyword evidence="6 10" id="KW-0274">FAD</keyword>
<dbReference type="Gene3D" id="3.10.520.10">
    <property type="entry name" value="ApbE-like domains"/>
    <property type="match status" value="1"/>
</dbReference>
<comment type="similarity">
    <text evidence="10">Belongs to the ApbE family.</text>
</comment>
<dbReference type="GO" id="GO:0046872">
    <property type="term" value="F:metal ion binding"/>
    <property type="evidence" value="ECO:0007669"/>
    <property type="project" value="UniProtKB-UniRule"/>
</dbReference>
<evidence type="ECO:0000256" key="6">
    <source>
        <dbReference type="ARBA" id="ARBA00022827"/>
    </source>
</evidence>
<evidence type="ECO:0000313" key="12">
    <source>
        <dbReference type="EMBL" id="TKC12157.1"/>
    </source>
</evidence>
<evidence type="ECO:0000256" key="10">
    <source>
        <dbReference type="PIRNR" id="PIRNR006268"/>
    </source>
</evidence>
<dbReference type="OrthoDB" id="9778595at2"/>
<evidence type="ECO:0000256" key="11">
    <source>
        <dbReference type="PIRSR" id="PIRSR006268-2"/>
    </source>
</evidence>
<evidence type="ECO:0000256" key="4">
    <source>
        <dbReference type="ARBA" id="ARBA00022679"/>
    </source>
</evidence>
<dbReference type="Proteomes" id="UP000309488">
    <property type="component" value="Unassembled WGS sequence"/>
</dbReference>
<keyword evidence="13" id="KW-1185">Reference proteome</keyword>
<feature type="binding site" evidence="11">
    <location>
        <position position="287"/>
    </location>
    <ligand>
        <name>Mg(2+)</name>
        <dbReference type="ChEBI" id="CHEBI:18420"/>
    </ligand>
</feature>
<evidence type="ECO:0000256" key="2">
    <source>
        <dbReference type="ARBA" id="ARBA00016337"/>
    </source>
</evidence>
<dbReference type="SUPFAM" id="SSF143631">
    <property type="entry name" value="ApbE-like"/>
    <property type="match status" value="1"/>
</dbReference>
<proteinExistence type="inferred from homology"/>
<comment type="catalytic activity">
    <reaction evidence="9 10">
        <text>L-threonyl-[protein] + FAD = FMN-L-threonyl-[protein] + AMP + H(+)</text>
        <dbReference type="Rhea" id="RHEA:36847"/>
        <dbReference type="Rhea" id="RHEA-COMP:11060"/>
        <dbReference type="Rhea" id="RHEA-COMP:11061"/>
        <dbReference type="ChEBI" id="CHEBI:15378"/>
        <dbReference type="ChEBI" id="CHEBI:30013"/>
        <dbReference type="ChEBI" id="CHEBI:57692"/>
        <dbReference type="ChEBI" id="CHEBI:74257"/>
        <dbReference type="ChEBI" id="CHEBI:456215"/>
        <dbReference type="EC" id="2.7.1.180"/>
    </reaction>
</comment>
<dbReference type="AlphaFoldDB" id="A0A4U1CSP7"/>
<dbReference type="PANTHER" id="PTHR30040:SF2">
    <property type="entry name" value="FAD:PROTEIN FMN TRANSFERASE"/>
    <property type="match status" value="1"/>
</dbReference>
<keyword evidence="5 10" id="KW-0479">Metal-binding</keyword>
<dbReference type="RefSeq" id="WP_136838069.1">
    <property type="nucleotide sequence ID" value="NZ_SWBR01000001.1"/>
</dbReference>
<gene>
    <name evidence="12" type="ORF">FA048_00625</name>
</gene>